<reference evidence="1" key="1">
    <citation type="journal article" date="2021" name="New Phytol.">
        <title>Evolutionary innovations through gain and loss of genes in the ectomycorrhizal Boletales.</title>
        <authorList>
            <person name="Wu G."/>
            <person name="Miyauchi S."/>
            <person name="Morin E."/>
            <person name="Kuo A."/>
            <person name="Drula E."/>
            <person name="Varga T."/>
            <person name="Kohler A."/>
            <person name="Feng B."/>
            <person name="Cao Y."/>
            <person name="Lipzen A."/>
            <person name="Daum C."/>
            <person name="Hundley H."/>
            <person name="Pangilinan J."/>
            <person name="Johnson J."/>
            <person name="Barry K."/>
            <person name="LaButti K."/>
            <person name="Ng V."/>
            <person name="Ahrendt S."/>
            <person name="Min B."/>
            <person name="Choi I.G."/>
            <person name="Park H."/>
            <person name="Plett J.M."/>
            <person name="Magnuson J."/>
            <person name="Spatafora J.W."/>
            <person name="Nagy L.G."/>
            <person name="Henrissat B."/>
            <person name="Grigoriev I.V."/>
            <person name="Yang Z.L."/>
            <person name="Xu J."/>
            <person name="Martin F.M."/>
        </authorList>
    </citation>
    <scope>NUCLEOTIDE SEQUENCE</scope>
    <source>
        <strain evidence="1">ATCC 28755</strain>
    </source>
</reference>
<organism evidence="1 2">
    <name type="scientific">Hygrophoropsis aurantiaca</name>
    <dbReference type="NCBI Taxonomy" id="72124"/>
    <lineage>
        <taxon>Eukaryota</taxon>
        <taxon>Fungi</taxon>
        <taxon>Dikarya</taxon>
        <taxon>Basidiomycota</taxon>
        <taxon>Agaricomycotina</taxon>
        <taxon>Agaricomycetes</taxon>
        <taxon>Agaricomycetidae</taxon>
        <taxon>Boletales</taxon>
        <taxon>Coniophorineae</taxon>
        <taxon>Hygrophoropsidaceae</taxon>
        <taxon>Hygrophoropsis</taxon>
    </lineage>
</organism>
<keyword evidence="1" id="KW-0378">Hydrolase</keyword>
<dbReference type="EMBL" id="MU267599">
    <property type="protein sequence ID" value="KAH7915496.1"/>
    <property type="molecule type" value="Genomic_DNA"/>
</dbReference>
<accession>A0ACB8ARD6</accession>
<protein>
    <submittedName>
        <fullName evidence="1">Glycoside hydrolase family 18 protein</fullName>
    </submittedName>
</protein>
<keyword evidence="2" id="KW-1185">Reference proteome</keyword>
<gene>
    <name evidence="1" type="ORF">BJ138DRAFT_1109552</name>
</gene>
<sequence>MFGLVTAFDMSTSTNLAVYWGQNSYGAANPSDTSGYQQPISYYCQDGTVDIIPIAFLDEFYGEGNLPVINLANTCNTNDNSVFSGTGLLDCSFLASDIEACQSAGTAVTISLGGATGGVGFTDDTEAEAYAQTIWDLFLGGTSTTRPFGAAILDGIDMDIEGGAQTGYPAFITALRALMDGGDKQYYITAAPQCPYPDAYIGTTLDAVGFDAVFVQFYNNYCGLTSYSDANDWDFSTWDNWATTVSPNPDVKVYIGAPASSSAAGSGYVDASTITTIIQQTMAEYSSFGGVMLWDASQAYANDRYDISCKDALTGGTSSGGGGGTTTTTTITTTTTTTTSAAAATTTVGTGSCSSVAAWTTGVAYVGGDQVTYDGDLWTASYWTENDTPGGSAGVWVNDGACSSSAASNAKAAGITPAGSAAPKASSNPAASVSGKSSNVTSVSNSTISGNATSSGNLTQRAN</sequence>
<evidence type="ECO:0000313" key="1">
    <source>
        <dbReference type="EMBL" id="KAH7915496.1"/>
    </source>
</evidence>
<dbReference type="Proteomes" id="UP000790377">
    <property type="component" value="Unassembled WGS sequence"/>
</dbReference>
<comment type="caution">
    <text evidence="1">The sequence shown here is derived from an EMBL/GenBank/DDBJ whole genome shotgun (WGS) entry which is preliminary data.</text>
</comment>
<proteinExistence type="predicted"/>
<evidence type="ECO:0000313" key="2">
    <source>
        <dbReference type="Proteomes" id="UP000790377"/>
    </source>
</evidence>
<name>A0ACB8ARD6_9AGAM</name>